<reference evidence="1 2" key="1">
    <citation type="submission" date="2018-02" db="EMBL/GenBank/DDBJ databases">
        <title>The genomes of Aspergillus section Nigri reveals drivers in fungal speciation.</title>
        <authorList>
            <consortium name="DOE Joint Genome Institute"/>
            <person name="Vesth T.C."/>
            <person name="Nybo J."/>
            <person name="Theobald S."/>
            <person name="Brandl J."/>
            <person name="Frisvad J.C."/>
            <person name="Nielsen K.F."/>
            <person name="Lyhne E.K."/>
            <person name="Kogle M.E."/>
            <person name="Kuo A."/>
            <person name="Riley R."/>
            <person name="Clum A."/>
            <person name="Nolan M."/>
            <person name="Lipzen A."/>
            <person name="Salamov A."/>
            <person name="Henrissat B."/>
            <person name="Wiebenga A."/>
            <person name="De vries R.P."/>
            <person name="Grigoriev I.V."/>
            <person name="Mortensen U.H."/>
            <person name="Andersen M.R."/>
            <person name="Baker S.E."/>
        </authorList>
    </citation>
    <scope>NUCLEOTIDE SEQUENCE [LARGE SCALE GENOMIC DNA]</scope>
    <source>
        <strain evidence="1 2">CBS 121593</strain>
    </source>
</reference>
<dbReference type="Proteomes" id="UP000249402">
    <property type="component" value="Unassembled WGS sequence"/>
</dbReference>
<dbReference type="VEuPathDB" id="FungiDB:BO80DRAFT_469291"/>
<dbReference type="GeneID" id="37227864"/>
<name>A0A395GJG3_9EURO</name>
<dbReference type="AlphaFoldDB" id="A0A395GJG3"/>
<evidence type="ECO:0000313" key="2">
    <source>
        <dbReference type="Proteomes" id="UP000249402"/>
    </source>
</evidence>
<proteinExistence type="predicted"/>
<organism evidence="1 2">
    <name type="scientific">Aspergillus ibericus CBS 121593</name>
    <dbReference type="NCBI Taxonomy" id="1448316"/>
    <lineage>
        <taxon>Eukaryota</taxon>
        <taxon>Fungi</taxon>
        <taxon>Dikarya</taxon>
        <taxon>Ascomycota</taxon>
        <taxon>Pezizomycotina</taxon>
        <taxon>Eurotiomycetes</taxon>
        <taxon>Eurotiomycetidae</taxon>
        <taxon>Eurotiales</taxon>
        <taxon>Aspergillaceae</taxon>
        <taxon>Aspergillus</taxon>
        <taxon>Aspergillus subgen. Circumdati</taxon>
    </lineage>
</organism>
<keyword evidence="2" id="KW-1185">Reference proteome</keyword>
<dbReference type="RefSeq" id="XP_025569927.1">
    <property type="nucleotide sequence ID" value="XM_025722999.1"/>
</dbReference>
<protein>
    <submittedName>
        <fullName evidence="1">Uncharacterized protein</fullName>
    </submittedName>
</protein>
<dbReference type="OrthoDB" id="3911445at2759"/>
<accession>A0A395GJG3</accession>
<evidence type="ECO:0000313" key="1">
    <source>
        <dbReference type="EMBL" id="RAK95599.1"/>
    </source>
</evidence>
<sequence>MSPIPRHLVKLTQRIRNPALRNLTLTLIEEASKQPDLAHFTNATLKNPTHTSHTDTTPHATVLFASEEQFNNNKAQTAHIYHDAEGNYIGHTLYQERDNKPSDE</sequence>
<gene>
    <name evidence="1" type="ORF">BO80DRAFT_469291</name>
</gene>
<dbReference type="EMBL" id="KZ824489">
    <property type="protein sequence ID" value="RAK95599.1"/>
    <property type="molecule type" value="Genomic_DNA"/>
</dbReference>